<keyword evidence="2" id="KW-1185">Reference proteome</keyword>
<proteinExistence type="predicted"/>
<dbReference type="AlphaFoldDB" id="D8RLH4"/>
<evidence type="ECO:0000313" key="1">
    <source>
        <dbReference type="EMBL" id="EFJ26729.1"/>
    </source>
</evidence>
<accession>D8RLH4</accession>
<gene>
    <name evidence="1" type="ORF">SELMODRAFT_412435</name>
</gene>
<dbReference type="HOGENOM" id="CLU_1672279_0_0_1"/>
<protein>
    <submittedName>
        <fullName evidence="1">Uncharacterized protein</fullName>
    </submittedName>
</protein>
<dbReference type="STRING" id="88036.D8RLH4"/>
<dbReference type="Gramene" id="EFJ26729">
    <property type="protein sequence ID" value="EFJ26729"/>
    <property type="gene ID" value="SELMODRAFT_412435"/>
</dbReference>
<dbReference type="OrthoDB" id="2224399at2759"/>
<name>D8RLH4_SELML</name>
<dbReference type="InParanoid" id="D8RLH4"/>
<dbReference type="eggNOG" id="KOG2084">
    <property type="taxonomic scope" value="Eukaryota"/>
</dbReference>
<sequence>MELIGKREGDPAIAAFLGNLGASDGGIPLPSRRAFPALKSRPACEYHNYEGLGVSLCFEESALEAVHVYNGTHGYSQFMGDLPHGLRIGMTGREIVELLGEPDGKAGGGRGGGPISIAYKERGLHINFLGSSWENSDSAIDSVTIHAPQPQTMAIEDH</sequence>
<dbReference type="OMA" id="LPCWIEY"/>
<dbReference type="EMBL" id="GL377583">
    <property type="protein sequence ID" value="EFJ26729.1"/>
    <property type="molecule type" value="Genomic_DNA"/>
</dbReference>
<dbReference type="KEGG" id="smo:SELMODRAFT_412435"/>
<organism evidence="2">
    <name type="scientific">Selaginella moellendorffii</name>
    <name type="common">Spikemoss</name>
    <dbReference type="NCBI Taxonomy" id="88036"/>
    <lineage>
        <taxon>Eukaryota</taxon>
        <taxon>Viridiplantae</taxon>
        <taxon>Streptophyta</taxon>
        <taxon>Embryophyta</taxon>
        <taxon>Tracheophyta</taxon>
        <taxon>Lycopodiopsida</taxon>
        <taxon>Selaginellales</taxon>
        <taxon>Selaginellaceae</taxon>
        <taxon>Selaginella</taxon>
    </lineage>
</organism>
<evidence type="ECO:0000313" key="2">
    <source>
        <dbReference type="Proteomes" id="UP000001514"/>
    </source>
</evidence>
<dbReference type="Proteomes" id="UP000001514">
    <property type="component" value="Unassembled WGS sequence"/>
</dbReference>
<reference evidence="1 2" key="1">
    <citation type="journal article" date="2011" name="Science">
        <title>The Selaginella genome identifies genetic changes associated with the evolution of vascular plants.</title>
        <authorList>
            <person name="Banks J.A."/>
            <person name="Nishiyama T."/>
            <person name="Hasebe M."/>
            <person name="Bowman J.L."/>
            <person name="Gribskov M."/>
            <person name="dePamphilis C."/>
            <person name="Albert V.A."/>
            <person name="Aono N."/>
            <person name="Aoyama T."/>
            <person name="Ambrose B.A."/>
            <person name="Ashton N.W."/>
            <person name="Axtell M.J."/>
            <person name="Barker E."/>
            <person name="Barker M.S."/>
            <person name="Bennetzen J.L."/>
            <person name="Bonawitz N.D."/>
            <person name="Chapple C."/>
            <person name="Cheng C."/>
            <person name="Correa L.G."/>
            <person name="Dacre M."/>
            <person name="DeBarry J."/>
            <person name="Dreyer I."/>
            <person name="Elias M."/>
            <person name="Engstrom E.M."/>
            <person name="Estelle M."/>
            <person name="Feng L."/>
            <person name="Finet C."/>
            <person name="Floyd S.K."/>
            <person name="Frommer W.B."/>
            <person name="Fujita T."/>
            <person name="Gramzow L."/>
            <person name="Gutensohn M."/>
            <person name="Harholt J."/>
            <person name="Hattori M."/>
            <person name="Heyl A."/>
            <person name="Hirai T."/>
            <person name="Hiwatashi Y."/>
            <person name="Ishikawa M."/>
            <person name="Iwata M."/>
            <person name="Karol K.G."/>
            <person name="Koehler B."/>
            <person name="Kolukisaoglu U."/>
            <person name="Kubo M."/>
            <person name="Kurata T."/>
            <person name="Lalonde S."/>
            <person name="Li K."/>
            <person name="Li Y."/>
            <person name="Litt A."/>
            <person name="Lyons E."/>
            <person name="Manning G."/>
            <person name="Maruyama T."/>
            <person name="Michael T.P."/>
            <person name="Mikami K."/>
            <person name="Miyazaki S."/>
            <person name="Morinaga S."/>
            <person name="Murata T."/>
            <person name="Mueller-Roeber B."/>
            <person name="Nelson D.R."/>
            <person name="Obara M."/>
            <person name="Oguri Y."/>
            <person name="Olmstead R.G."/>
            <person name="Onodera N."/>
            <person name="Petersen B.L."/>
            <person name="Pils B."/>
            <person name="Prigge M."/>
            <person name="Rensing S.A."/>
            <person name="Riano-Pachon D.M."/>
            <person name="Roberts A.W."/>
            <person name="Sato Y."/>
            <person name="Scheller H.V."/>
            <person name="Schulz B."/>
            <person name="Schulz C."/>
            <person name="Shakirov E.V."/>
            <person name="Shibagaki N."/>
            <person name="Shinohara N."/>
            <person name="Shippen D.E."/>
            <person name="Soerensen I."/>
            <person name="Sotooka R."/>
            <person name="Sugimoto N."/>
            <person name="Sugita M."/>
            <person name="Sumikawa N."/>
            <person name="Tanurdzic M."/>
            <person name="Theissen G."/>
            <person name="Ulvskov P."/>
            <person name="Wakazuki S."/>
            <person name="Weng J.K."/>
            <person name="Willats W.W."/>
            <person name="Wipf D."/>
            <person name="Wolf P.G."/>
            <person name="Yang L."/>
            <person name="Zimmer A.D."/>
            <person name="Zhu Q."/>
            <person name="Mitros T."/>
            <person name="Hellsten U."/>
            <person name="Loque D."/>
            <person name="Otillar R."/>
            <person name="Salamov A."/>
            <person name="Schmutz J."/>
            <person name="Shapiro H."/>
            <person name="Lindquist E."/>
            <person name="Lucas S."/>
            <person name="Rokhsar D."/>
            <person name="Grigoriev I.V."/>
        </authorList>
    </citation>
    <scope>NUCLEOTIDE SEQUENCE [LARGE SCALE GENOMIC DNA]</scope>
</reference>